<accession>A0A0K2V8B1</accession>
<evidence type="ECO:0000313" key="1">
    <source>
        <dbReference type="EMBL" id="CDW46372.1"/>
    </source>
</evidence>
<name>A0A0K2V8B1_LEPSM</name>
<dbReference type="AlphaFoldDB" id="A0A0K2V8B1"/>
<protein>
    <submittedName>
        <fullName evidence="1">Uncharacterized protein</fullName>
    </submittedName>
</protein>
<organism evidence="1">
    <name type="scientific">Lepeophtheirus salmonis</name>
    <name type="common">Salmon louse</name>
    <name type="synonym">Caligus salmonis</name>
    <dbReference type="NCBI Taxonomy" id="72036"/>
    <lineage>
        <taxon>Eukaryota</taxon>
        <taxon>Metazoa</taxon>
        <taxon>Ecdysozoa</taxon>
        <taxon>Arthropoda</taxon>
        <taxon>Crustacea</taxon>
        <taxon>Multicrustacea</taxon>
        <taxon>Hexanauplia</taxon>
        <taxon>Copepoda</taxon>
        <taxon>Siphonostomatoida</taxon>
        <taxon>Caligidae</taxon>
        <taxon>Lepeophtheirus</taxon>
    </lineage>
</organism>
<dbReference type="EMBL" id="HACA01029011">
    <property type="protein sequence ID" value="CDW46372.1"/>
    <property type="molecule type" value="Transcribed_RNA"/>
</dbReference>
<sequence length="82" mass="9926">MWRGEWKKYILTQAQKCKYYTIVLRSSGLNMNGNVTKNGHLKRDNEHNSEQISKRLCTMEKRCFDEVDLLNIQYKKRERNML</sequence>
<reference evidence="1" key="1">
    <citation type="submission" date="2014-05" db="EMBL/GenBank/DDBJ databases">
        <authorList>
            <person name="Chronopoulou M."/>
        </authorList>
    </citation>
    <scope>NUCLEOTIDE SEQUENCE</scope>
    <source>
        <tissue evidence="1">Whole organism</tissue>
    </source>
</reference>
<proteinExistence type="predicted"/>